<dbReference type="GO" id="GO:0005886">
    <property type="term" value="C:plasma membrane"/>
    <property type="evidence" value="ECO:0007669"/>
    <property type="project" value="UniProtKB-SubCell"/>
</dbReference>
<dbReference type="Gene3D" id="1.20.1560.10">
    <property type="entry name" value="ABC transporter type 1, transmembrane domain"/>
    <property type="match status" value="1"/>
</dbReference>
<dbReference type="InterPro" id="IPR011527">
    <property type="entry name" value="ABC1_TM_dom"/>
</dbReference>
<evidence type="ECO:0000256" key="4">
    <source>
        <dbReference type="ARBA" id="ARBA00022692"/>
    </source>
</evidence>
<dbReference type="InterPro" id="IPR003439">
    <property type="entry name" value="ABC_transporter-like_ATP-bd"/>
</dbReference>
<dbReference type="Pfam" id="PF00664">
    <property type="entry name" value="ABC_membrane"/>
    <property type="match status" value="1"/>
</dbReference>
<organism evidence="12 13">
    <name type="scientific">Candidatus Taylorbacteria bacterium RIFCSPHIGHO2_02_FULL_46_13</name>
    <dbReference type="NCBI Taxonomy" id="1802312"/>
    <lineage>
        <taxon>Bacteria</taxon>
        <taxon>Candidatus Tayloriibacteriota</taxon>
    </lineage>
</organism>
<evidence type="ECO:0000256" key="8">
    <source>
        <dbReference type="ARBA" id="ARBA00023136"/>
    </source>
</evidence>
<reference evidence="12 13" key="1">
    <citation type="journal article" date="2016" name="Nat. Commun.">
        <title>Thousands of microbial genomes shed light on interconnected biogeochemical processes in an aquifer system.</title>
        <authorList>
            <person name="Anantharaman K."/>
            <person name="Brown C.T."/>
            <person name="Hug L.A."/>
            <person name="Sharon I."/>
            <person name="Castelle C.J."/>
            <person name="Probst A.J."/>
            <person name="Thomas B.C."/>
            <person name="Singh A."/>
            <person name="Wilkins M.J."/>
            <person name="Karaoz U."/>
            <person name="Brodie E.L."/>
            <person name="Williams K.H."/>
            <person name="Hubbard S.S."/>
            <person name="Banfield J.F."/>
        </authorList>
    </citation>
    <scope>NUCLEOTIDE SEQUENCE [LARGE SCALE GENOMIC DNA]</scope>
</reference>
<comment type="subcellular location">
    <subcellularLocation>
        <location evidence="1">Cell membrane</location>
        <topology evidence="1">Multi-pass membrane protein</topology>
    </subcellularLocation>
</comment>
<dbReference type="PROSITE" id="PS50893">
    <property type="entry name" value="ABC_TRANSPORTER_2"/>
    <property type="match status" value="1"/>
</dbReference>
<evidence type="ECO:0000256" key="7">
    <source>
        <dbReference type="ARBA" id="ARBA00022989"/>
    </source>
</evidence>
<dbReference type="InterPro" id="IPR017871">
    <property type="entry name" value="ABC_transporter-like_CS"/>
</dbReference>
<dbReference type="PANTHER" id="PTHR24221">
    <property type="entry name" value="ATP-BINDING CASSETTE SUB-FAMILY B"/>
    <property type="match status" value="1"/>
</dbReference>
<name>A0A1G2MSN8_9BACT</name>
<dbReference type="GO" id="GO:0034040">
    <property type="term" value="F:ATPase-coupled lipid transmembrane transporter activity"/>
    <property type="evidence" value="ECO:0007669"/>
    <property type="project" value="TreeGrafter"/>
</dbReference>
<dbReference type="Pfam" id="PF00005">
    <property type="entry name" value="ABC_tran"/>
    <property type="match status" value="1"/>
</dbReference>
<keyword evidence="3" id="KW-1003">Cell membrane</keyword>
<dbReference type="InterPro" id="IPR027417">
    <property type="entry name" value="P-loop_NTPase"/>
</dbReference>
<dbReference type="InterPro" id="IPR036640">
    <property type="entry name" value="ABC1_TM_sf"/>
</dbReference>
<dbReference type="STRING" id="1802312.A3C06_02375"/>
<evidence type="ECO:0000313" key="13">
    <source>
        <dbReference type="Proteomes" id="UP000177565"/>
    </source>
</evidence>
<evidence type="ECO:0000313" key="12">
    <source>
        <dbReference type="EMBL" id="OHA26865.1"/>
    </source>
</evidence>
<comment type="caution">
    <text evidence="12">The sequence shown here is derived from an EMBL/GenBank/DDBJ whole genome shotgun (WGS) entry which is preliminary data.</text>
</comment>
<keyword evidence="5" id="KW-0547">Nucleotide-binding</keyword>
<keyword evidence="2" id="KW-0813">Transport</keyword>
<dbReference type="PROSITE" id="PS50929">
    <property type="entry name" value="ABC_TM1F"/>
    <property type="match status" value="1"/>
</dbReference>
<dbReference type="Proteomes" id="UP000177565">
    <property type="component" value="Unassembled WGS sequence"/>
</dbReference>
<evidence type="ECO:0000256" key="2">
    <source>
        <dbReference type="ARBA" id="ARBA00022448"/>
    </source>
</evidence>
<dbReference type="InterPro" id="IPR039421">
    <property type="entry name" value="Type_1_exporter"/>
</dbReference>
<dbReference type="FunFam" id="3.40.50.300:FF:000221">
    <property type="entry name" value="Multidrug ABC transporter ATP-binding protein"/>
    <property type="match status" value="1"/>
</dbReference>
<accession>A0A1G2MSN8</accession>
<evidence type="ECO:0000256" key="5">
    <source>
        <dbReference type="ARBA" id="ARBA00022741"/>
    </source>
</evidence>
<dbReference type="CDD" id="cd07346">
    <property type="entry name" value="ABC_6TM_exporters"/>
    <property type="match status" value="1"/>
</dbReference>
<sequence>MMSKKPSTLRRIASFLSDRKRTIAFLLVLIIVSQAASIVVPFISKILIDSLTSFIKSGGVLPWSLLLYCSIGILVATLVSSILQSIYNYYLFQMVTQAEDKIRSQAFEKYLGLHSLFHHGASSGQIIGRIERGGVSFYTTINDIIGQNLVPPIIIFIGSFAALLYQNVWIALAVLIPFPIYLLATRRIANQIYVIEQEANDAFEAVSKEMYDVVGNVLTVKKFSQEEVEKQNNERLMSRARTVQYGAERLWGRVENIQAAIATTGRVAVLALSAWFVFNGTATIGQFVLFVTLQNMAYEPLTRLSSLFTRIRRNTTRIERLFAILDEPLHVVDAADATELHPLEKQIEFRNVSFSYRSDDQWALTDINVCIPAGKTYALVGRSGSGKTTFINLLLRSYDPQQGVIMIDGVDIKSATQASLRTQIAVVPQEVDLFSRTVAENIAYGRGVISQKQIESAAETALAHDFILKLEHGYKTVVGERGIKLSGGERQRIGIARAVLRDPKILILDEATSHLDTESEQLITKATDALVKNRTSLIIAHRLSTVIHADKILVFDKGGIEAMGTHAELLNASPTYAKLHALQFADEEPAMLEEEPEFES</sequence>
<protein>
    <recommendedName>
        <fullName evidence="14">ABC transporter</fullName>
    </recommendedName>
</protein>
<evidence type="ECO:0000256" key="3">
    <source>
        <dbReference type="ARBA" id="ARBA00022475"/>
    </source>
</evidence>
<dbReference type="InterPro" id="IPR003593">
    <property type="entry name" value="AAA+_ATPase"/>
</dbReference>
<feature type="transmembrane region" description="Helical" evidence="9">
    <location>
        <begin position="153"/>
        <end position="182"/>
    </location>
</feature>
<evidence type="ECO:0000256" key="1">
    <source>
        <dbReference type="ARBA" id="ARBA00004651"/>
    </source>
</evidence>
<dbReference type="AlphaFoldDB" id="A0A1G2MSN8"/>
<dbReference type="SMART" id="SM00382">
    <property type="entry name" value="AAA"/>
    <property type="match status" value="1"/>
</dbReference>
<feature type="domain" description="ABC transmembrane type-1" evidence="11">
    <location>
        <begin position="24"/>
        <end position="313"/>
    </location>
</feature>
<dbReference type="PANTHER" id="PTHR24221:SF654">
    <property type="entry name" value="ATP-BINDING CASSETTE SUB-FAMILY B MEMBER 6"/>
    <property type="match status" value="1"/>
</dbReference>
<keyword evidence="4 9" id="KW-0812">Transmembrane</keyword>
<dbReference type="PROSITE" id="PS00211">
    <property type="entry name" value="ABC_TRANSPORTER_1"/>
    <property type="match status" value="1"/>
</dbReference>
<evidence type="ECO:0000256" key="6">
    <source>
        <dbReference type="ARBA" id="ARBA00022840"/>
    </source>
</evidence>
<evidence type="ECO:0008006" key="14">
    <source>
        <dbReference type="Google" id="ProtNLM"/>
    </source>
</evidence>
<dbReference type="Gene3D" id="3.40.50.300">
    <property type="entry name" value="P-loop containing nucleotide triphosphate hydrolases"/>
    <property type="match status" value="1"/>
</dbReference>
<dbReference type="SUPFAM" id="SSF90123">
    <property type="entry name" value="ABC transporter transmembrane region"/>
    <property type="match status" value="1"/>
</dbReference>
<proteinExistence type="predicted"/>
<keyword evidence="6" id="KW-0067">ATP-binding</keyword>
<keyword evidence="7 9" id="KW-1133">Transmembrane helix</keyword>
<evidence type="ECO:0000259" key="10">
    <source>
        <dbReference type="PROSITE" id="PS50893"/>
    </source>
</evidence>
<dbReference type="GO" id="GO:0140359">
    <property type="term" value="F:ABC-type transporter activity"/>
    <property type="evidence" value="ECO:0007669"/>
    <property type="project" value="InterPro"/>
</dbReference>
<gene>
    <name evidence="12" type="ORF">A3C06_02375</name>
</gene>
<keyword evidence="8 9" id="KW-0472">Membrane</keyword>
<feature type="transmembrane region" description="Helical" evidence="9">
    <location>
        <begin position="61"/>
        <end position="83"/>
    </location>
</feature>
<dbReference type="GO" id="GO:0016887">
    <property type="term" value="F:ATP hydrolysis activity"/>
    <property type="evidence" value="ECO:0007669"/>
    <property type="project" value="InterPro"/>
</dbReference>
<dbReference type="SUPFAM" id="SSF52540">
    <property type="entry name" value="P-loop containing nucleoside triphosphate hydrolases"/>
    <property type="match status" value="1"/>
</dbReference>
<dbReference type="EMBL" id="MHRQ01000015">
    <property type="protein sequence ID" value="OHA26865.1"/>
    <property type="molecule type" value="Genomic_DNA"/>
</dbReference>
<evidence type="ECO:0000259" key="11">
    <source>
        <dbReference type="PROSITE" id="PS50929"/>
    </source>
</evidence>
<dbReference type="GO" id="GO:0005524">
    <property type="term" value="F:ATP binding"/>
    <property type="evidence" value="ECO:0007669"/>
    <property type="project" value="UniProtKB-KW"/>
</dbReference>
<feature type="domain" description="ABC transporter" evidence="10">
    <location>
        <begin position="347"/>
        <end position="582"/>
    </location>
</feature>
<evidence type="ECO:0000256" key="9">
    <source>
        <dbReference type="SAM" id="Phobius"/>
    </source>
</evidence>